<dbReference type="OMA" id="MCASYST"/>
<evidence type="ECO:0000256" key="1">
    <source>
        <dbReference type="SAM" id="MobiDB-lite"/>
    </source>
</evidence>
<dbReference type="PANTHER" id="PTHR46599">
    <property type="entry name" value="PIGGYBAC TRANSPOSABLE ELEMENT-DERIVED PROTEIN 4"/>
    <property type="match status" value="1"/>
</dbReference>
<gene>
    <name evidence="2" type="ORF">YQE_05993</name>
</gene>
<protein>
    <submittedName>
        <fullName evidence="2">Uncharacterized protein</fullName>
    </submittedName>
</protein>
<dbReference type="AlphaFoldDB" id="N6TB71"/>
<sequence>MQKKLTHRIVKKIEFSFKTRVHEKRSSMYNLERPHERLSIVNHYFIRCKLLNVSKSIQKTETMIMSYKTARLRALMSRKLLIGEELENAVNQVVRELEDEKNEGEREEYDRQIDSDTDQEEEVVTKDLYSSESEQSEEELDIVAYADQQCQQEDDYCFFIGRDNETIWISKPLSSGKTKAKNIIKILPGPKGSAKNIHKEVDAFSLFITDQMIADIVTNTNIYIEKKKIEVEYSRPRDCRETTKTEMIADIVTNTNIYIEKKKIEVEYSRPRDCRETTKTEVKALLGALFFIGIKKGSHTNVLELWDQETGMILLRALFSYKRFLFLLRALRFDNVHTREDRRKTDKLAPIRDFHQEFVSNCIANFNVGEFVTIDEMLHSFRGRCSFVQYIPNKPAKYGIKITNEIDEDTQKPLANLDYNATKGGVDTVDQMCASYSTSRITRRWPLTFLKKNKAVILLSTMHSTNEIDEDTQKPLANLDYNATKGGVDTVDQMCASYSTSRITRRWPLTVFFRHLDISGINSNKLQEYDSSL</sequence>
<dbReference type="EMBL" id="KB740944">
    <property type="protein sequence ID" value="ENN77514.1"/>
    <property type="molecule type" value="Genomic_DNA"/>
</dbReference>
<evidence type="ECO:0000313" key="2">
    <source>
        <dbReference type="EMBL" id="ENN77514.1"/>
    </source>
</evidence>
<dbReference type="Pfam" id="PF13843">
    <property type="entry name" value="DDE_Tnp_1_7"/>
    <property type="match status" value="2"/>
</dbReference>
<proteinExistence type="predicted"/>
<feature type="compositionally biased region" description="Acidic residues" evidence="1">
    <location>
        <begin position="97"/>
        <end position="107"/>
    </location>
</feature>
<feature type="non-terminal residue" evidence="2">
    <location>
        <position position="1"/>
    </location>
</feature>
<name>N6TB71_DENPD</name>
<feature type="region of interest" description="Disordered" evidence="1">
    <location>
        <begin position="97"/>
        <end position="122"/>
    </location>
</feature>
<dbReference type="InterPro" id="IPR029526">
    <property type="entry name" value="PGBD"/>
</dbReference>
<accession>N6TB71</accession>
<organism evidence="2">
    <name type="scientific">Dendroctonus ponderosae</name>
    <name type="common">Mountain pine beetle</name>
    <dbReference type="NCBI Taxonomy" id="77166"/>
    <lineage>
        <taxon>Eukaryota</taxon>
        <taxon>Metazoa</taxon>
        <taxon>Ecdysozoa</taxon>
        <taxon>Arthropoda</taxon>
        <taxon>Hexapoda</taxon>
        <taxon>Insecta</taxon>
        <taxon>Pterygota</taxon>
        <taxon>Neoptera</taxon>
        <taxon>Endopterygota</taxon>
        <taxon>Coleoptera</taxon>
        <taxon>Polyphaga</taxon>
        <taxon>Cucujiformia</taxon>
        <taxon>Curculionidae</taxon>
        <taxon>Scolytinae</taxon>
        <taxon>Dendroctonus</taxon>
    </lineage>
</organism>
<reference evidence="2" key="1">
    <citation type="journal article" date="2013" name="Genome Biol.">
        <title>Draft genome of the mountain pine beetle, Dendroctonus ponderosae Hopkins, a major forest pest.</title>
        <authorList>
            <person name="Keeling C.I."/>
            <person name="Yuen M.M."/>
            <person name="Liao N.Y."/>
            <person name="Docking T.R."/>
            <person name="Chan S.K."/>
            <person name="Taylor G.A."/>
            <person name="Palmquist D.L."/>
            <person name="Jackman S.D."/>
            <person name="Nguyen A."/>
            <person name="Li M."/>
            <person name="Henderson H."/>
            <person name="Janes J.K."/>
            <person name="Zhao Y."/>
            <person name="Pandoh P."/>
            <person name="Moore R."/>
            <person name="Sperling F.A."/>
            <person name="Huber D.P."/>
            <person name="Birol I."/>
            <person name="Jones S.J."/>
            <person name="Bohlmann J."/>
        </authorList>
    </citation>
    <scope>NUCLEOTIDE SEQUENCE</scope>
</reference>
<dbReference type="PANTHER" id="PTHR46599:SF6">
    <property type="entry name" value="DUAL SPECIFICITY PHOSPHATASE 26"/>
    <property type="match status" value="1"/>
</dbReference>
<dbReference type="HOGENOM" id="CLU_511196_0_0_1"/>